<dbReference type="NCBIfam" id="NF033153">
    <property type="entry name" value="phage_ICD_like"/>
    <property type="match status" value="1"/>
</dbReference>
<comment type="caution">
    <text evidence="1">The sequence shown here is derived from an EMBL/GenBank/DDBJ whole genome shotgun (WGS) entry which is preliminary data.</text>
</comment>
<gene>
    <name evidence="1" type="ORF">G0E07_13635</name>
</gene>
<dbReference type="AlphaFoldDB" id="A0A5H6JJZ4"/>
<evidence type="ECO:0000313" key="1">
    <source>
        <dbReference type="EMBL" id="HAC7017218.1"/>
    </source>
</evidence>
<dbReference type="RefSeq" id="WP_048591395.1">
    <property type="nucleotide sequence ID" value="NZ_LFIH01000080.1"/>
</dbReference>
<dbReference type="EMBL" id="DAAMJZ010000025">
    <property type="protein sequence ID" value="HAC7017218.1"/>
    <property type="molecule type" value="Genomic_DNA"/>
</dbReference>
<dbReference type="InterPro" id="IPR018880">
    <property type="entry name" value="Phage_P4_Ash"/>
</dbReference>
<reference evidence="1" key="1">
    <citation type="journal article" date="2018" name="Genome Biol.">
        <title>SKESA: strategic k-mer extension for scrupulous assemblies.</title>
        <authorList>
            <person name="Souvorov A."/>
            <person name="Agarwala R."/>
            <person name="Lipman D.J."/>
        </authorList>
    </citation>
    <scope>NUCLEOTIDE SEQUENCE</scope>
    <source>
        <strain evidence="1">Salmonella enterica</strain>
    </source>
</reference>
<proteinExistence type="predicted"/>
<sequence length="184" mass="20473">MNQSHSHKVPFSGLHPLCVSWYSFVAVAKSTAGRRNPCYLLATQHAPCVFFYVVAQVHPFFGLWWFHTGLYQIMVVRAGQPSGWPVSNKAGIPTPVRATTHECRNSGGGNNRYLLEVALMATTLTPSHPQFVFVFAAVRRADRKPRICMLRTVAGDELAARRTLVREYVLSLAARLPVVEVSHA</sequence>
<protein>
    <submittedName>
        <fullName evidence="1">Host cell division inhibitor Icd-like protein</fullName>
    </submittedName>
</protein>
<organism evidence="1">
    <name type="scientific">Salmonella enterica subsp. enterica serovar Napoli</name>
    <dbReference type="NCBI Taxonomy" id="1151001"/>
    <lineage>
        <taxon>Bacteria</taxon>
        <taxon>Pseudomonadati</taxon>
        <taxon>Pseudomonadota</taxon>
        <taxon>Gammaproteobacteria</taxon>
        <taxon>Enterobacterales</taxon>
        <taxon>Enterobacteriaceae</taxon>
        <taxon>Salmonella</taxon>
    </lineage>
</organism>
<name>A0A5H6JJZ4_SALET</name>
<reference evidence="1" key="2">
    <citation type="submission" date="2018-07" db="EMBL/GenBank/DDBJ databases">
        <authorList>
            <consortium name="NCBI Pathogen Detection Project"/>
        </authorList>
    </citation>
    <scope>NUCLEOTIDE SEQUENCE</scope>
    <source>
        <strain evidence="1">Salmonella enterica</strain>
    </source>
</reference>
<dbReference type="Pfam" id="PF10554">
    <property type="entry name" value="Phage_ASH"/>
    <property type="match status" value="1"/>
</dbReference>
<accession>A0A5H6JJZ4</accession>